<evidence type="ECO:0000256" key="4">
    <source>
        <dbReference type="ARBA" id="ARBA00023163"/>
    </source>
</evidence>
<protein>
    <submittedName>
        <fullName evidence="6">DNA-binding pseudobarrel domain-containing protein</fullName>
    </submittedName>
</protein>
<comment type="caution">
    <text evidence="6">The sequence shown here is derived from an EMBL/GenBank/DDBJ whole genome shotgun (WGS) entry which is preliminary data.</text>
</comment>
<evidence type="ECO:0000313" key="6">
    <source>
        <dbReference type="EMBL" id="PWA47777.1"/>
    </source>
</evidence>
<sequence length="362" mass="42314">MDQQFLFRLDLETNPAYQTLPRVFNEHFYNGEKYIFIHGNNRKRYICLVKDDGNSIQLHGDEWAKFVEDNVPAHIRTLHFVKEAESTFYVTGYNNVGIEGPGYEKRVVGNRVARCLVRRTVEGQILPGDFLQDIWKDTFKIYANGMRVKVKHERVQLDANSVERSNRLFGSGWDKLMEDLEIDVGQLMVFTNMGDYKLNLASFFTNGRYIYEENILPTMLRLPAREIPPYAIKEKRSKHICSWKGHDNHDNENNVFYAELNGPVSDCYQLTIPSNYCEPHMMHTYGKALLMHDNERFPVNVKMITDNSQPGRINHVKITGNWRKFGNMCGFKQPKMMRFKLINTTVEVIEGKEIRIARFHVC</sequence>
<dbReference type="EMBL" id="PKPP01009654">
    <property type="protein sequence ID" value="PWA47777.1"/>
    <property type="molecule type" value="Genomic_DNA"/>
</dbReference>
<dbReference type="Proteomes" id="UP000245207">
    <property type="component" value="Unassembled WGS sequence"/>
</dbReference>
<evidence type="ECO:0000256" key="1">
    <source>
        <dbReference type="ARBA" id="ARBA00004123"/>
    </source>
</evidence>
<dbReference type="OrthoDB" id="1079772at2759"/>
<organism evidence="6 7">
    <name type="scientific">Artemisia annua</name>
    <name type="common">Sweet wormwood</name>
    <dbReference type="NCBI Taxonomy" id="35608"/>
    <lineage>
        <taxon>Eukaryota</taxon>
        <taxon>Viridiplantae</taxon>
        <taxon>Streptophyta</taxon>
        <taxon>Embryophyta</taxon>
        <taxon>Tracheophyta</taxon>
        <taxon>Spermatophyta</taxon>
        <taxon>Magnoliopsida</taxon>
        <taxon>eudicotyledons</taxon>
        <taxon>Gunneridae</taxon>
        <taxon>Pentapetalae</taxon>
        <taxon>asterids</taxon>
        <taxon>campanulids</taxon>
        <taxon>Asterales</taxon>
        <taxon>Asteraceae</taxon>
        <taxon>Asteroideae</taxon>
        <taxon>Anthemideae</taxon>
        <taxon>Artemisiinae</taxon>
        <taxon>Artemisia</taxon>
    </lineage>
</organism>
<dbReference type="SUPFAM" id="SSF101936">
    <property type="entry name" value="DNA-binding pseudobarrel domain"/>
    <property type="match status" value="1"/>
</dbReference>
<reference evidence="6 7" key="1">
    <citation type="journal article" date="2018" name="Mol. Plant">
        <title>The genome of Artemisia annua provides insight into the evolution of Asteraceae family and artemisinin biosynthesis.</title>
        <authorList>
            <person name="Shen Q."/>
            <person name="Zhang L."/>
            <person name="Liao Z."/>
            <person name="Wang S."/>
            <person name="Yan T."/>
            <person name="Shi P."/>
            <person name="Liu M."/>
            <person name="Fu X."/>
            <person name="Pan Q."/>
            <person name="Wang Y."/>
            <person name="Lv Z."/>
            <person name="Lu X."/>
            <person name="Zhang F."/>
            <person name="Jiang W."/>
            <person name="Ma Y."/>
            <person name="Chen M."/>
            <person name="Hao X."/>
            <person name="Li L."/>
            <person name="Tang Y."/>
            <person name="Lv G."/>
            <person name="Zhou Y."/>
            <person name="Sun X."/>
            <person name="Brodelius P.E."/>
            <person name="Rose J.K.C."/>
            <person name="Tang K."/>
        </authorList>
    </citation>
    <scope>NUCLEOTIDE SEQUENCE [LARGE SCALE GENOMIC DNA]</scope>
    <source>
        <strain evidence="7">cv. Huhao1</strain>
        <tissue evidence="6">Leaf</tissue>
    </source>
</reference>
<gene>
    <name evidence="6" type="ORF">CTI12_AA469590</name>
</gene>
<evidence type="ECO:0000256" key="5">
    <source>
        <dbReference type="ARBA" id="ARBA00023242"/>
    </source>
</evidence>
<name>A0A2U1LFJ5_ARTAN</name>
<proteinExistence type="predicted"/>
<dbReference type="AlphaFoldDB" id="A0A2U1LFJ5"/>
<evidence type="ECO:0000313" key="7">
    <source>
        <dbReference type="Proteomes" id="UP000245207"/>
    </source>
</evidence>
<dbReference type="GO" id="GO:0005634">
    <property type="term" value="C:nucleus"/>
    <property type="evidence" value="ECO:0007669"/>
    <property type="project" value="UniProtKB-SubCell"/>
</dbReference>
<accession>A0A2U1LFJ5</accession>
<dbReference type="Gene3D" id="2.40.330.10">
    <property type="entry name" value="DNA-binding pseudobarrel domain"/>
    <property type="match status" value="1"/>
</dbReference>
<keyword evidence="2" id="KW-0805">Transcription regulation</keyword>
<dbReference type="GO" id="GO:0003677">
    <property type="term" value="F:DNA binding"/>
    <property type="evidence" value="ECO:0007669"/>
    <property type="project" value="UniProtKB-KW"/>
</dbReference>
<comment type="subcellular location">
    <subcellularLocation>
        <location evidence="1">Nucleus</location>
    </subcellularLocation>
</comment>
<evidence type="ECO:0000256" key="3">
    <source>
        <dbReference type="ARBA" id="ARBA00023125"/>
    </source>
</evidence>
<keyword evidence="3 6" id="KW-0238">DNA-binding</keyword>
<dbReference type="InterPro" id="IPR015300">
    <property type="entry name" value="DNA-bd_pseudobarrel_sf"/>
</dbReference>
<keyword evidence="5" id="KW-0539">Nucleus</keyword>
<keyword evidence="7" id="KW-1185">Reference proteome</keyword>
<evidence type="ECO:0000256" key="2">
    <source>
        <dbReference type="ARBA" id="ARBA00023015"/>
    </source>
</evidence>
<keyword evidence="4" id="KW-0804">Transcription</keyword>